<organism evidence="2 3">
    <name type="scientific">Candidatus Roizmanbacteria bacterium RIFCSPLOWO2_02_FULL_36_11</name>
    <dbReference type="NCBI Taxonomy" id="1802071"/>
    <lineage>
        <taxon>Bacteria</taxon>
        <taxon>Candidatus Roizmaniibacteriota</taxon>
    </lineage>
</organism>
<reference evidence="2 3" key="1">
    <citation type="journal article" date="2016" name="Nat. Commun.">
        <title>Thousands of microbial genomes shed light on interconnected biogeochemical processes in an aquifer system.</title>
        <authorList>
            <person name="Anantharaman K."/>
            <person name="Brown C.T."/>
            <person name="Hug L.A."/>
            <person name="Sharon I."/>
            <person name="Castelle C.J."/>
            <person name="Probst A.J."/>
            <person name="Thomas B.C."/>
            <person name="Singh A."/>
            <person name="Wilkins M.J."/>
            <person name="Karaoz U."/>
            <person name="Brodie E.L."/>
            <person name="Williams K.H."/>
            <person name="Hubbard S.S."/>
            <person name="Banfield J.F."/>
        </authorList>
    </citation>
    <scope>NUCLEOTIDE SEQUENCE [LARGE SCALE GENOMIC DNA]</scope>
</reference>
<sequence length="134" mass="15684">MLSDVEKQHNRESYRKRMALRDKKLIIFLLALPLLIFSGRFMWGVIGVNIPYSEGERTVKIIKVAKTGVFWKTWEAEGVLTQDNFAVTYLWKFSVDNNEVDKEKLINEIKTAFENGQTVKIRYDQRVGSVPWRS</sequence>
<evidence type="ECO:0000313" key="3">
    <source>
        <dbReference type="Proteomes" id="UP000177418"/>
    </source>
</evidence>
<proteinExistence type="predicted"/>
<protein>
    <submittedName>
        <fullName evidence="2">Uncharacterized protein</fullName>
    </submittedName>
</protein>
<evidence type="ECO:0000256" key="1">
    <source>
        <dbReference type="SAM" id="Phobius"/>
    </source>
</evidence>
<dbReference type="AlphaFoldDB" id="A0A1F7JBN4"/>
<name>A0A1F7JBN4_9BACT</name>
<dbReference type="EMBL" id="MGAV01000026">
    <property type="protein sequence ID" value="OGK53020.1"/>
    <property type="molecule type" value="Genomic_DNA"/>
</dbReference>
<feature type="transmembrane region" description="Helical" evidence="1">
    <location>
        <begin position="25"/>
        <end position="43"/>
    </location>
</feature>
<dbReference type="Proteomes" id="UP000177418">
    <property type="component" value="Unassembled WGS sequence"/>
</dbReference>
<evidence type="ECO:0000313" key="2">
    <source>
        <dbReference type="EMBL" id="OGK53020.1"/>
    </source>
</evidence>
<accession>A0A1F7JBN4</accession>
<keyword evidence="1" id="KW-0472">Membrane</keyword>
<keyword evidence="1" id="KW-1133">Transmembrane helix</keyword>
<comment type="caution">
    <text evidence="2">The sequence shown here is derived from an EMBL/GenBank/DDBJ whole genome shotgun (WGS) entry which is preliminary data.</text>
</comment>
<keyword evidence="1" id="KW-0812">Transmembrane</keyword>
<gene>
    <name evidence="2" type="ORF">A3H78_02300</name>
</gene>